<evidence type="ECO:0000313" key="2">
    <source>
        <dbReference type="Proteomes" id="UP001524569"/>
    </source>
</evidence>
<name>A0ABT1UFF0_9GAMM</name>
<dbReference type="EMBL" id="JANIBM010000006">
    <property type="protein sequence ID" value="MCQ8180954.1"/>
    <property type="molecule type" value="Genomic_DNA"/>
</dbReference>
<keyword evidence="2" id="KW-1185">Reference proteome</keyword>
<gene>
    <name evidence="1" type="ORF">NP603_07535</name>
</gene>
<comment type="caution">
    <text evidence="1">The sequence shown here is derived from an EMBL/GenBank/DDBJ whole genome shotgun (WGS) entry which is preliminary data.</text>
</comment>
<accession>A0ABT1UFF0</accession>
<evidence type="ECO:0000313" key="1">
    <source>
        <dbReference type="EMBL" id="MCQ8180954.1"/>
    </source>
</evidence>
<proteinExistence type="predicted"/>
<dbReference type="Proteomes" id="UP001524569">
    <property type="component" value="Unassembled WGS sequence"/>
</dbReference>
<sequence length="102" mass="12207">MSGLIEYPVRFSFAVVPMEMRRGLYNFSATVQLSFEGIHLVPDRPLFFRTRALRDYERQIHALPKTWRNRKDQDGTFAPQTPQLVVQALRRYQAHRWGKRMR</sequence>
<dbReference type="RefSeq" id="WP_256610303.1">
    <property type="nucleotide sequence ID" value="NZ_JANIBM010000006.1"/>
</dbReference>
<reference evidence="1 2" key="1">
    <citation type="submission" date="2022-07" db="EMBL/GenBank/DDBJ databases">
        <title>Methylomonas rivi sp. nov., Methylomonas rosea sp. nov., Methylomonas aureus sp. nov. and Methylomonas subterranea sp. nov., four novel methanotrophs isolated from a freshwater creek and the deep terrestrial subsurface.</title>
        <authorList>
            <person name="Abin C."/>
            <person name="Sankaranarayanan K."/>
            <person name="Garner C."/>
            <person name="Sindelar R."/>
            <person name="Kotary K."/>
            <person name="Garner R."/>
            <person name="Barclay S."/>
            <person name="Lawson P."/>
            <person name="Krumholz L."/>
        </authorList>
    </citation>
    <scope>NUCLEOTIDE SEQUENCE [LARGE SCALE GENOMIC DNA]</scope>
    <source>
        <strain evidence="1 2">SURF-1</strain>
    </source>
</reference>
<organism evidence="1 2">
    <name type="scientific">Methylomonas aurea</name>
    <dbReference type="NCBI Taxonomy" id="2952224"/>
    <lineage>
        <taxon>Bacteria</taxon>
        <taxon>Pseudomonadati</taxon>
        <taxon>Pseudomonadota</taxon>
        <taxon>Gammaproteobacteria</taxon>
        <taxon>Methylococcales</taxon>
        <taxon>Methylococcaceae</taxon>
        <taxon>Methylomonas</taxon>
    </lineage>
</organism>
<protein>
    <submittedName>
        <fullName evidence="1">Uncharacterized protein</fullName>
    </submittedName>
</protein>